<dbReference type="AlphaFoldDB" id="A0A9Q5I667"/>
<keyword evidence="3" id="KW-1185">Reference proteome</keyword>
<dbReference type="Pfam" id="PF01261">
    <property type="entry name" value="AP_endonuc_2"/>
    <property type="match status" value="1"/>
</dbReference>
<evidence type="ECO:0000313" key="2">
    <source>
        <dbReference type="EMBL" id="OCB91912.1"/>
    </source>
</evidence>
<dbReference type="SUPFAM" id="SSF51658">
    <property type="entry name" value="Xylose isomerase-like"/>
    <property type="match status" value="1"/>
</dbReference>
<dbReference type="InterPro" id="IPR013022">
    <property type="entry name" value="Xyl_isomerase-like_TIM-brl"/>
</dbReference>
<feature type="domain" description="Xylose isomerase-like TIM barrel" evidence="1">
    <location>
        <begin position="32"/>
        <end position="334"/>
    </location>
</feature>
<dbReference type="Gene3D" id="3.20.20.150">
    <property type="entry name" value="Divalent-metal-dependent TIM barrel enzymes"/>
    <property type="match status" value="1"/>
</dbReference>
<dbReference type="EMBL" id="LNZH02000051">
    <property type="protein sequence ID" value="OCB91912.1"/>
    <property type="molecule type" value="Genomic_DNA"/>
</dbReference>
<gene>
    <name evidence="2" type="ORF">A7U60_g808</name>
</gene>
<evidence type="ECO:0000313" key="3">
    <source>
        <dbReference type="Proteomes" id="UP000757232"/>
    </source>
</evidence>
<sequence>MDFSIESLRKIQTAYATASAGMHPSHTLPAKLKAVAEAGFKWTEIAFPDLEKYASSKFEGYRKIDISGVGDVDKLLESAKDIYLLCRQLGLCVLTVMPFSQFEGYDDATKIEQGLKRARTWFKVLKALSCQMLQVGSSNNPSINNSYDLMSKNLQNLADEAAAQEPPIRIAYEMWCWATHVNTWEHTFDICRRVNRPNFGLCLDTFQISAILLARQICLPGALTPSNVPLPPSSFSESLVELTRTFAPYTDRIFYLQISDGSRIEPHALAAEANEQGIHPLYAYSNAYRPLPFQKVSHPGFLPVLDVIRAVLATGWRGPWSYEVFYADDQKQDDPEVPSRWTREAMSSHARILAELDFSSDVDLGLHTSPSVLYGERISGRSYSINYFDIIYTKIANELDVLSSGSEYDLVSFKADSIYFP</sequence>
<name>A0A9Q5I667_SANBA</name>
<organism evidence="2 3">
    <name type="scientific">Sanghuangporus baumii</name>
    <name type="common">Phellinus baumii</name>
    <dbReference type="NCBI Taxonomy" id="108892"/>
    <lineage>
        <taxon>Eukaryota</taxon>
        <taxon>Fungi</taxon>
        <taxon>Dikarya</taxon>
        <taxon>Basidiomycota</taxon>
        <taxon>Agaricomycotina</taxon>
        <taxon>Agaricomycetes</taxon>
        <taxon>Hymenochaetales</taxon>
        <taxon>Hymenochaetaceae</taxon>
        <taxon>Sanghuangporus</taxon>
    </lineage>
</organism>
<dbReference type="InterPro" id="IPR050312">
    <property type="entry name" value="IolE/XylAMocC-like"/>
</dbReference>
<dbReference type="GO" id="GO:0016853">
    <property type="term" value="F:isomerase activity"/>
    <property type="evidence" value="ECO:0007669"/>
    <property type="project" value="UniProtKB-KW"/>
</dbReference>
<proteinExistence type="predicted"/>
<dbReference type="PANTHER" id="PTHR12110:SF56">
    <property type="entry name" value="DEHYDRATASE, PUTATIVE (AFU_ORTHOLOGUE AFUA_6G08740)-RELATED"/>
    <property type="match status" value="1"/>
</dbReference>
<protein>
    <submittedName>
        <fullName evidence="2">Xylose isomerase-like protein</fullName>
    </submittedName>
</protein>
<dbReference type="InterPro" id="IPR036237">
    <property type="entry name" value="Xyl_isomerase-like_sf"/>
</dbReference>
<dbReference type="PANTHER" id="PTHR12110">
    <property type="entry name" value="HYDROXYPYRUVATE ISOMERASE"/>
    <property type="match status" value="1"/>
</dbReference>
<accession>A0A9Q5I667</accession>
<dbReference type="Proteomes" id="UP000757232">
    <property type="component" value="Unassembled WGS sequence"/>
</dbReference>
<comment type="caution">
    <text evidence="2">The sequence shown here is derived from an EMBL/GenBank/DDBJ whole genome shotgun (WGS) entry which is preliminary data.</text>
</comment>
<evidence type="ECO:0000259" key="1">
    <source>
        <dbReference type="Pfam" id="PF01261"/>
    </source>
</evidence>
<dbReference type="OrthoDB" id="5360893at2759"/>
<reference evidence="2" key="1">
    <citation type="submission" date="2016-06" db="EMBL/GenBank/DDBJ databases">
        <title>Draft Genome sequence of the fungus Inonotus baumii.</title>
        <authorList>
            <person name="Zhu H."/>
            <person name="Lin W."/>
        </authorList>
    </citation>
    <scope>NUCLEOTIDE SEQUENCE</scope>
    <source>
        <strain evidence="2">821</strain>
    </source>
</reference>
<keyword evidence="2" id="KW-0413">Isomerase</keyword>